<evidence type="ECO:0000313" key="3">
    <source>
        <dbReference type="Proteomes" id="UP000887159"/>
    </source>
</evidence>
<evidence type="ECO:0000259" key="1">
    <source>
        <dbReference type="Pfam" id="PF01498"/>
    </source>
</evidence>
<dbReference type="Pfam" id="PF01498">
    <property type="entry name" value="HTH_Tnp_Tc3_2"/>
    <property type="match status" value="1"/>
</dbReference>
<keyword evidence="3" id="KW-1185">Reference proteome</keyword>
<dbReference type="InterPro" id="IPR002492">
    <property type="entry name" value="Transposase_Tc1-like"/>
</dbReference>
<sequence length="111" mass="13196">MAFLFREAIAIQIYHLWMQEERMERMDRRGRSHPPRCTPAREGRRIARRAAMDRAATSQTISQHNQSVAHHSVSARIIRRRLHQSGISAKRPLLRLPLTANHNYFRRQWCD</sequence>
<dbReference type="AlphaFoldDB" id="A0A8X6VUL2"/>
<dbReference type="GO" id="GO:0006313">
    <property type="term" value="P:DNA transposition"/>
    <property type="evidence" value="ECO:0007669"/>
    <property type="project" value="InterPro"/>
</dbReference>
<dbReference type="GO" id="GO:0003677">
    <property type="term" value="F:DNA binding"/>
    <property type="evidence" value="ECO:0007669"/>
    <property type="project" value="InterPro"/>
</dbReference>
<name>A0A8X6VUL2_TRICX</name>
<feature type="domain" description="Transposase Tc1-like" evidence="1">
    <location>
        <begin position="44"/>
        <end position="110"/>
    </location>
</feature>
<evidence type="ECO:0000313" key="2">
    <source>
        <dbReference type="EMBL" id="GFY22793.1"/>
    </source>
</evidence>
<dbReference type="Proteomes" id="UP000887159">
    <property type="component" value="Unassembled WGS sequence"/>
</dbReference>
<gene>
    <name evidence="2" type="primary">X975_13845</name>
    <name evidence="2" type="ORF">TNCV_2180541</name>
</gene>
<dbReference type="EMBL" id="BMAU01021361">
    <property type="protein sequence ID" value="GFY22793.1"/>
    <property type="molecule type" value="Genomic_DNA"/>
</dbReference>
<proteinExistence type="predicted"/>
<accession>A0A8X6VUL2</accession>
<organism evidence="2 3">
    <name type="scientific">Trichonephila clavipes</name>
    <name type="common">Golden silk orbweaver</name>
    <name type="synonym">Nephila clavipes</name>
    <dbReference type="NCBI Taxonomy" id="2585209"/>
    <lineage>
        <taxon>Eukaryota</taxon>
        <taxon>Metazoa</taxon>
        <taxon>Ecdysozoa</taxon>
        <taxon>Arthropoda</taxon>
        <taxon>Chelicerata</taxon>
        <taxon>Arachnida</taxon>
        <taxon>Araneae</taxon>
        <taxon>Araneomorphae</taxon>
        <taxon>Entelegynae</taxon>
        <taxon>Araneoidea</taxon>
        <taxon>Nephilidae</taxon>
        <taxon>Trichonephila</taxon>
    </lineage>
</organism>
<protein>
    <submittedName>
        <fullName evidence="2">Transposable element Tc1 transposase</fullName>
    </submittedName>
</protein>
<comment type="caution">
    <text evidence="2">The sequence shown here is derived from an EMBL/GenBank/DDBJ whole genome shotgun (WGS) entry which is preliminary data.</text>
</comment>
<reference evidence="2" key="1">
    <citation type="submission" date="2020-08" db="EMBL/GenBank/DDBJ databases">
        <title>Multicomponent nature underlies the extraordinary mechanical properties of spider dragline silk.</title>
        <authorList>
            <person name="Kono N."/>
            <person name="Nakamura H."/>
            <person name="Mori M."/>
            <person name="Yoshida Y."/>
            <person name="Ohtoshi R."/>
            <person name="Malay A.D."/>
            <person name="Moran D.A.P."/>
            <person name="Tomita M."/>
            <person name="Numata K."/>
            <person name="Arakawa K."/>
        </authorList>
    </citation>
    <scope>NUCLEOTIDE SEQUENCE</scope>
</reference>
<dbReference type="GO" id="GO:0015074">
    <property type="term" value="P:DNA integration"/>
    <property type="evidence" value="ECO:0007669"/>
    <property type="project" value="InterPro"/>
</dbReference>